<protein>
    <recommendedName>
        <fullName evidence="3">VCBS repeat-containing protein</fullName>
    </recommendedName>
</protein>
<sequence>MFINLPSNYYKYEERYNNKSIKDELLCVEDNLGNYNVERKVQNKGGFLYSPCTSCMKGNPLKQDFLKGYVIIKSEFKDVTGDGFLDYIYLVGKNYPGALEEYKDDIHLFVVDGKTQKLYEANMKTNSGYDPRLFLGDFTGDGIDEVMVSMASGGSGGFYFYYIFSFKNGIVTKMFDYEEFSNRKQYTVKYKDNYKVEILSTDNKEKYSIDISNRSKDYLYQFYDSNGRVITSEQGEVTELNSLLPIYPSWGEERFELLAIQRVIGTFSADQFGFLQSILSWDDKKDFEVIWSEVSIVNEE</sequence>
<keyword evidence="2" id="KW-1185">Reference proteome</keyword>
<dbReference type="SUPFAM" id="SSF69318">
    <property type="entry name" value="Integrin alpha N-terminal domain"/>
    <property type="match status" value="1"/>
</dbReference>
<evidence type="ECO:0008006" key="3">
    <source>
        <dbReference type="Google" id="ProtNLM"/>
    </source>
</evidence>
<dbReference type="InterPro" id="IPR028994">
    <property type="entry name" value="Integrin_alpha_N"/>
</dbReference>
<dbReference type="RefSeq" id="WP_307356586.1">
    <property type="nucleotide sequence ID" value="NZ_BAAACJ010000010.1"/>
</dbReference>
<dbReference type="EMBL" id="JAUSWN010000022">
    <property type="protein sequence ID" value="MDQ0480545.1"/>
    <property type="molecule type" value="Genomic_DNA"/>
</dbReference>
<proteinExistence type="predicted"/>
<dbReference type="Proteomes" id="UP001224418">
    <property type="component" value="Unassembled WGS sequence"/>
</dbReference>
<name>A0ABU0JTW5_HATLI</name>
<reference evidence="1 2" key="1">
    <citation type="submission" date="2023-07" db="EMBL/GenBank/DDBJ databases">
        <title>Genomic Encyclopedia of Type Strains, Phase IV (KMG-IV): sequencing the most valuable type-strain genomes for metagenomic binning, comparative biology and taxonomic classification.</title>
        <authorList>
            <person name="Goeker M."/>
        </authorList>
    </citation>
    <scope>NUCLEOTIDE SEQUENCE [LARGE SCALE GENOMIC DNA]</scope>
    <source>
        <strain evidence="1 2">DSM 1400</strain>
    </source>
</reference>
<gene>
    <name evidence="1" type="ORF">QOZ93_002293</name>
</gene>
<evidence type="ECO:0000313" key="1">
    <source>
        <dbReference type="EMBL" id="MDQ0480545.1"/>
    </source>
</evidence>
<evidence type="ECO:0000313" key="2">
    <source>
        <dbReference type="Proteomes" id="UP001224418"/>
    </source>
</evidence>
<comment type="caution">
    <text evidence="1">The sequence shown here is derived from an EMBL/GenBank/DDBJ whole genome shotgun (WGS) entry which is preliminary data.</text>
</comment>
<organism evidence="1 2">
    <name type="scientific">Hathewaya limosa</name>
    <name type="common">Clostridium limosum</name>
    <dbReference type="NCBI Taxonomy" id="1536"/>
    <lineage>
        <taxon>Bacteria</taxon>
        <taxon>Bacillati</taxon>
        <taxon>Bacillota</taxon>
        <taxon>Clostridia</taxon>
        <taxon>Eubacteriales</taxon>
        <taxon>Clostridiaceae</taxon>
        <taxon>Hathewaya</taxon>
    </lineage>
</organism>
<accession>A0ABU0JTW5</accession>